<sequence length="526" mass="60429">MAYWKEFNTLCLVVAFFLSVQLFTSEAEVEDICTQRGRNCSWCLSDGNCGFCDGCGDHCHKQGAIHSLENCTNCASCVPGSLGGAKKGFECRTEWYYYEKCPEIVSEQKTVYVEIALYLMNLHSVDLKAGTFHADFYLYFKVPPGQTTYTKQKCKDGQKNTCFEVVNAAGQAEVSSHEGKYFRVKSAFNFAADLQNYPYDNQTLRIVIQDMEMTAKELRWKLMEGSGVTDFKFRSGVSPTLNYTGWLFDTNSWSQLVYERYNPFLDQGVSRYEFLFHMRRHKRAAFFKIFLPPLFIVVVICFSFSIPPKDASMRLWIDGSLLVSAVMFHATTNEQTPDTPDLTLADRFMVGVYSFIFVSFIVTIVMLRFQRESYHYHADAFYSVTEWLVWFAAPSFFFLLYYVNLSLYHVFACEIGVCIVGLLLMKGASLLKKRLLRLLKFKNGDVPPSPMAFTWKNSLITRERKHDHHDYVPLLQNEESKEEEQEGMLLSSPTRRSHCAPCFPGNRVNDDNTPCPKQQVTPNKKA</sequence>
<keyword evidence="3" id="KW-1133">Transmembrane helix</keyword>
<dbReference type="GO" id="GO:0004888">
    <property type="term" value="F:transmembrane signaling receptor activity"/>
    <property type="evidence" value="ECO:0007669"/>
    <property type="project" value="InterPro"/>
</dbReference>
<proteinExistence type="predicted"/>
<dbReference type="PANTHER" id="PTHR18945">
    <property type="entry name" value="NEUROTRANSMITTER GATED ION CHANNEL"/>
    <property type="match status" value="1"/>
</dbReference>
<evidence type="ECO:0000256" key="2">
    <source>
        <dbReference type="SAM" id="MobiDB-lite"/>
    </source>
</evidence>
<dbReference type="Gene3D" id="1.20.58.390">
    <property type="entry name" value="Neurotransmitter-gated ion-channel transmembrane domain"/>
    <property type="match status" value="1"/>
</dbReference>
<dbReference type="GO" id="GO:0005230">
    <property type="term" value="F:extracellular ligand-gated monoatomic ion channel activity"/>
    <property type="evidence" value="ECO:0007669"/>
    <property type="project" value="InterPro"/>
</dbReference>
<evidence type="ECO:0000256" key="3">
    <source>
        <dbReference type="SAM" id="Phobius"/>
    </source>
</evidence>
<name>A0A6P8I240_ACTTE</name>
<gene>
    <name evidence="6" type="primary">LOC116295314</name>
</gene>
<keyword evidence="5" id="KW-1185">Reference proteome</keyword>
<feature type="signal peptide" evidence="4">
    <location>
        <begin position="1"/>
        <end position="27"/>
    </location>
</feature>
<dbReference type="AlphaFoldDB" id="A0A6P8I240"/>
<protein>
    <submittedName>
        <fullName evidence="6">Uncharacterized protein LOC116295314</fullName>
    </submittedName>
</protein>
<organism evidence="5 6">
    <name type="scientific">Actinia tenebrosa</name>
    <name type="common">Australian red waratah sea anemone</name>
    <dbReference type="NCBI Taxonomy" id="6105"/>
    <lineage>
        <taxon>Eukaryota</taxon>
        <taxon>Metazoa</taxon>
        <taxon>Cnidaria</taxon>
        <taxon>Anthozoa</taxon>
        <taxon>Hexacorallia</taxon>
        <taxon>Actiniaria</taxon>
        <taxon>Actiniidae</taxon>
        <taxon>Actinia</taxon>
    </lineage>
</organism>
<keyword evidence="4" id="KW-0732">Signal</keyword>
<feature type="transmembrane region" description="Helical" evidence="3">
    <location>
        <begin position="408"/>
        <end position="431"/>
    </location>
</feature>
<reference evidence="6" key="1">
    <citation type="submission" date="2025-08" db="UniProtKB">
        <authorList>
            <consortium name="RefSeq"/>
        </authorList>
    </citation>
    <scope>IDENTIFICATION</scope>
    <source>
        <tissue evidence="6">Tentacle</tissue>
    </source>
</reference>
<feature type="transmembrane region" description="Helical" evidence="3">
    <location>
        <begin position="285"/>
        <end position="306"/>
    </location>
</feature>
<dbReference type="InParanoid" id="A0A6P8I240"/>
<dbReference type="OrthoDB" id="5963302at2759"/>
<dbReference type="SUPFAM" id="SSF90112">
    <property type="entry name" value="Neurotransmitter-gated ion-channel transmembrane pore"/>
    <property type="match status" value="1"/>
</dbReference>
<dbReference type="KEGG" id="aten:116295314"/>
<dbReference type="Proteomes" id="UP000515163">
    <property type="component" value="Unplaced"/>
</dbReference>
<dbReference type="Gene3D" id="2.70.170.10">
    <property type="entry name" value="Neurotransmitter-gated ion-channel ligand-binding domain"/>
    <property type="match status" value="1"/>
</dbReference>
<feature type="chain" id="PRO_5028145157" evidence="4">
    <location>
        <begin position="28"/>
        <end position="526"/>
    </location>
</feature>
<comment type="subcellular location">
    <subcellularLocation>
        <location evidence="1">Membrane</location>
        <topology evidence="1">Multi-pass membrane protein</topology>
    </subcellularLocation>
</comment>
<evidence type="ECO:0000256" key="4">
    <source>
        <dbReference type="SAM" id="SignalP"/>
    </source>
</evidence>
<feature type="compositionally biased region" description="Polar residues" evidence="2">
    <location>
        <begin position="511"/>
        <end position="526"/>
    </location>
</feature>
<dbReference type="GO" id="GO:0016020">
    <property type="term" value="C:membrane"/>
    <property type="evidence" value="ECO:0007669"/>
    <property type="project" value="UniProtKB-SubCell"/>
</dbReference>
<evidence type="ECO:0000256" key="1">
    <source>
        <dbReference type="ARBA" id="ARBA00004141"/>
    </source>
</evidence>
<dbReference type="GeneID" id="116295314"/>
<dbReference type="InterPro" id="IPR038050">
    <property type="entry name" value="Neuro_actylchol_rec"/>
</dbReference>
<evidence type="ECO:0000313" key="6">
    <source>
        <dbReference type="RefSeq" id="XP_031558957.1"/>
    </source>
</evidence>
<feature type="transmembrane region" description="Helical" evidence="3">
    <location>
        <begin position="350"/>
        <end position="369"/>
    </location>
</feature>
<accession>A0A6P8I240</accession>
<feature type="region of interest" description="Disordered" evidence="2">
    <location>
        <begin position="476"/>
        <end position="526"/>
    </location>
</feature>
<dbReference type="RefSeq" id="XP_031558957.1">
    <property type="nucleotide sequence ID" value="XM_031703097.1"/>
</dbReference>
<dbReference type="InterPro" id="IPR036719">
    <property type="entry name" value="Neuro-gated_channel_TM_sf"/>
</dbReference>
<keyword evidence="3" id="KW-0812">Transmembrane</keyword>
<feature type="transmembrane region" description="Helical" evidence="3">
    <location>
        <begin position="381"/>
        <end position="402"/>
    </location>
</feature>
<dbReference type="InterPro" id="IPR006201">
    <property type="entry name" value="Neur_channel"/>
</dbReference>
<keyword evidence="3" id="KW-0472">Membrane</keyword>
<dbReference type="InterPro" id="IPR036734">
    <property type="entry name" value="Neur_chan_lig-bd_sf"/>
</dbReference>
<evidence type="ECO:0000313" key="5">
    <source>
        <dbReference type="Proteomes" id="UP000515163"/>
    </source>
</evidence>